<gene>
    <name evidence="1" type="ORF">HJG63_008379</name>
</gene>
<dbReference type="AlphaFoldDB" id="A0A7J8DXE2"/>
<name>A0A7J8DXE2_ROUAE</name>
<organism evidence="1 2">
    <name type="scientific">Rousettus aegyptiacus</name>
    <name type="common">Egyptian fruit bat</name>
    <name type="synonym">Pteropus aegyptiacus</name>
    <dbReference type="NCBI Taxonomy" id="9407"/>
    <lineage>
        <taxon>Eukaryota</taxon>
        <taxon>Metazoa</taxon>
        <taxon>Chordata</taxon>
        <taxon>Craniata</taxon>
        <taxon>Vertebrata</taxon>
        <taxon>Euteleostomi</taxon>
        <taxon>Mammalia</taxon>
        <taxon>Eutheria</taxon>
        <taxon>Laurasiatheria</taxon>
        <taxon>Chiroptera</taxon>
        <taxon>Yinpterochiroptera</taxon>
        <taxon>Pteropodoidea</taxon>
        <taxon>Pteropodidae</taxon>
        <taxon>Rousettinae</taxon>
        <taxon>Rousettus</taxon>
    </lineage>
</organism>
<dbReference type="EMBL" id="JACASE010000011">
    <property type="protein sequence ID" value="KAF6427897.1"/>
    <property type="molecule type" value="Genomic_DNA"/>
</dbReference>
<dbReference type="Proteomes" id="UP000593571">
    <property type="component" value="Unassembled WGS sequence"/>
</dbReference>
<accession>A0A7J8DXE2</accession>
<sequence>MEEVKISTVTGVWKKLIPTLTDDFERFKISVEEVTAYVVEIAREPELEVEPEYVTELFQSHDKTLMNEEFLVMGEQRQWFLQMDSTPGEDTVTIVEMTTKNLEYYINLVDKAVAGVRRTDSSFESSSTVSKMLSDSTECYIKIVQSMWQTLLLSYFKKLLQPPSL</sequence>
<reference evidence="1 2" key="1">
    <citation type="journal article" date="2020" name="Nature">
        <title>Six reference-quality genomes reveal evolution of bat adaptations.</title>
        <authorList>
            <person name="Jebb D."/>
            <person name="Huang Z."/>
            <person name="Pippel M."/>
            <person name="Hughes G.M."/>
            <person name="Lavrichenko K."/>
            <person name="Devanna P."/>
            <person name="Winkler S."/>
            <person name="Jermiin L.S."/>
            <person name="Skirmuntt E.C."/>
            <person name="Katzourakis A."/>
            <person name="Burkitt-Gray L."/>
            <person name="Ray D.A."/>
            <person name="Sullivan K.A.M."/>
            <person name="Roscito J.G."/>
            <person name="Kirilenko B.M."/>
            <person name="Davalos L.M."/>
            <person name="Corthals A.P."/>
            <person name="Power M.L."/>
            <person name="Jones G."/>
            <person name="Ransome R.D."/>
            <person name="Dechmann D.K.N."/>
            <person name="Locatelli A.G."/>
            <person name="Puechmaille S.J."/>
            <person name="Fedrigo O."/>
            <person name="Jarvis E.D."/>
            <person name="Hiller M."/>
            <person name="Vernes S.C."/>
            <person name="Myers E.W."/>
            <person name="Teeling E.C."/>
        </authorList>
    </citation>
    <scope>NUCLEOTIDE SEQUENCE [LARGE SCALE GENOMIC DNA]</scope>
    <source>
        <strain evidence="1">MRouAeg1</strain>
        <tissue evidence="1">Muscle</tissue>
    </source>
</reference>
<protein>
    <submittedName>
        <fullName evidence="1">Uncharacterized protein</fullName>
    </submittedName>
</protein>
<evidence type="ECO:0000313" key="1">
    <source>
        <dbReference type="EMBL" id="KAF6427897.1"/>
    </source>
</evidence>
<keyword evidence="2" id="KW-1185">Reference proteome</keyword>
<comment type="caution">
    <text evidence="1">The sequence shown here is derived from an EMBL/GenBank/DDBJ whole genome shotgun (WGS) entry which is preliminary data.</text>
</comment>
<evidence type="ECO:0000313" key="2">
    <source>
        <dbReference type="Proteomes" id="UP000593571"/>
    </source>
</evidence>
<proteinExistence type="predicted"/>